<dbReference type="PANTHER" id="PTHR47055:SF3">
    <property type="entry name" value="PHORBOL-ESTER_DAG-TYPE DOMAIN-CONTAINING PROTEIN"/>
    <property type="match status" value="1"/>
</dbReference>
<sequence length="591" mass="68822">MSRKMFYGSNSFIGLEEAIEAVTADSDDDRAYDLAIIPPDPSVVTDEEEGSDEDMVTYTLPRDVPGNIEVLVHDEDNLLSDYDSSDEEPLASKRVRRQPNIEQRQQTPAWRKCLPSYTFGHQHTSEVQDKQNAIKEQLKDQNPVQIFEKILDEEVLQLILSNSILYANQNNIHSFQLDLPDLKKFIGILILSGYHKLPREALYWSLDEDVGVALVSRAMSRNKFREIKRYLHLVNNDEASNSRDKMFKIRSLADILMTKFNQWGIFHENISIDESMVKYYGHHPSKQFIRGKPVRFGYKNRVAASSTGYCYKFDFYCGKSLDSSDKPLGTRVVKSLLSKLDTDPKNHKVFFDNFFTSCNLLFDLRNLGYCATGTVRENRTKKCPLAAIKEMKKKERAAFDYSFDINNELLLVRWKDNSVCTIATNYDYFEPMGTVKRWCPEMRQKTDVRIPLLFENYNKGMGGVDELDQSISLYRIGIHGKKWWWVLFTYLLDMAVSNSWRLHVMSKDDPMDQLLFRRSLARYYLRQETLKRARPSSSLIEGLPQDGSSHYPRKLEKQLRCVICHARVRWECKKCLKTLCVEKSCFEKFHT</sequence>
<evidence type="ECO:0000256" key="1">
    <source>
        <dbReference type="SAM" id="MobiDB-lite"/>
    </source>
</evidence>
<evidence type="ECO:0000313" key="3">
    <source>
        <dbReference type="EMBL" id="CAK1593935.1"/>
    </source>
</evidence>
<comment type="caution">
    <text evidence="3">The sequence shown here is derived from an EMBL/GenBank/DDBJ whole genome shotgun (WGS) entry which is preliminary data.</text>
</comment>
<dbReference type="InterPro" id="IPR052638">
    <property type="entry name" value="PiggyBac_TE-derived"/>
</dbReference>
<evidence type="ECO:0000259" key="2">
    <source>
        <dbReference type="Pfam" id="PF13843"/>
    </source>
</evidence>
<dbReference type="Pfam" id="PF13843">
    <property type="entry name" value="DDE_Tnp_1_7"/>
    <property type="match status" value="1"/>
</dbReference>
<proteinExistence type="predicted"/>
<dbReference type="EMBL" id="CAVLGL010000089">
    <property type="protein sequence ID" value="CAK1593935.1"/>
    <property type="molecule type" value="Genomic_DNA"/>
</dbReference>
<dbReference type="PANTHER" id="PTHR47055">
    <property type="entry name" value="DDE_TNP_1_7 DOMAIN-CONTAINING PROTEIN"/>
    <property type="match status" value="1"/>
</dbReference>
<dbReference type="Proteomes" id="UP001314205">
    <property type="component" value="Unassembled WGS sequence"/>
</dbReference>
<dbReference type="AlphaFoldDB" id="A0AAV1LGD5"/>
<protein>
    <recommendedName>
        <fullName evidence="2">PiggyBac transposable element-derived protein domain-containing protein</fullName>
    </recommendedName>
</protein>
<keyword evidence="4" id="KW-1185">Reference proteome</keyword>
<accession>A0AAV1LGD5</accession>
<evidence type="ECO:0000313" key="4">
    <source>
        <dbReference type="Proteomes" id="UP001314205"/>
    </source>
</evidence>
<gene>
    <name evidence="3" type="ORF">PARMNEM_LOCUS13641</name>
</gene>
<feature type="region of interest" description="Disordered" evidence="1">
    <location>
        <begin position="79"/>
        <end position="107"/>
    </location>
</feature>
<organism evidence="3 4">
    <name type="scientific">Parnassius mnemosyne</name>
    <name type="common">clouded apollo</name>
    <dbReference type="NCBI Taxonomy" id="213953"/>
    <lineage>
        <taxon>Eukaryota</taxon>
        <taxon>Metazoa</taxon>
        <taxon>Ecdysozoa</taxon>
        <taxon>Arthropoda</taxon>
        <taxon>Hexapoda</taxon>
        <taxon>Insecta</taxon>
        <taxon>Pterygota</taxon>
        <taxon>Neoptera</taxon>
        <taxon>Endopterygota</taxon>
        <taxon>Lepidoptera</taxon>
        <taxon>Glossata</taxon>
        <taxon>Ditrysia</taxon>
        <taxon>Papilionoidea</taxon>
        <taxon>Papilionidae</taxon>
        <taxon>Parnassiinae</taxon>
        <taxon>Parnassini</taxon>
        <taxon>Parnassius</taxon>
        <taxon>Driopa</taxon>
    </lineage>
</organism>
<reference evidence="3 4" key="1">
    <citation type="submission" date="2023-11" db="EMBL/GenBank/DDBJ databases">
        <authorList>
            <person name="Hedman E."/>
            <person name="Englund M."/>
            <person name="Stromberg M."/>
            <person name="Nyberg Akerstrom W."/>
            <person name="Nylinder S."/>
            <person name="Jareborg N."/>
            <person name="Kallberg Y."/>
            <person name="Kronander E."/>
        </authorList>
    </citation>
    <scope>NUCLEOTIDE SEQUENCE [LARGE SCALE GENOMIC DNA]</scope>
</reference>
<feature type="domain" description="PiggyBac transposable element-derived protein" evidence="2">
    <location>
        <begin position="142"/>
        <end position="500"/>
    </location>
</feature>
<dbReference type="InterPro" id="IPR029526">
    <property type="entry name" value="PGBD"/>
</dbReference>
<dbReference type="GO" id="GO:0043565">
    <property type="term" value="F:sequence-specific DNA binding"/>
    <property type="evidence" value="ECO:0007669"/>
    <property type="project" value="TreeGrafter"/>
</dbReference>
<name>A0AAV1LGD5_9NEOP</name>